<feature type="region of interest" description="Disordered" evidence="1">
    <location>
        <begin position="257"/>
        <end position="298"/>
    </location>
</feature>
<proteinExistence type="predicted"/>
<evidence type="ECO:0000313" key="4">
    <source>
        <dbReference type="Proteomes" id="UP000199060"/>
    </source>
</evidence>
<dbReference type="AlphaFoldDB" id="A0A1G6WIU8"/>
<dbReference type="STRING" id="686796.SAMN04488104_104415"/>
<evidence type="ECO:0000256" key="1">
    <source>
        <dbReference type="SAM" id="MobiDB-lite"/>
    </source>
</evidence>
<keyword evidence="4" id="KW-1185">Reference proteome</keyword>
<feature type="transmembrane region" description="Helical" evidence="2">
    <location>
        <begin position="184"/>
        <end position="206"/>
    </location>
</feature>
<keyword evidence="2" id="KW-0472">Membrane</keyword>
<reference evidence="4" key="1">
    <citation type="submission" date="2016-10" db="EMBL/GenBank/DDBJ databases">
        <authorList>
            <person name="Varghese N."/>
            <person name="Submissions S."/>
        </authorList>
    </citation>
    <scope>NUCLEOTIDE SEQUENCE [LARGE SCALE GENOMIC DNA]</scope>
    <source>
        <strain evidence="4">DSM 23095</strain>
    </source>
</reference>
<name>A0A1G6WIU8_9BACT</name>
<gene>
    <name evidence="3" type="ORF">SAMN04488104_104415</name>
</gene>
<evidence type="ECO:0000256" key="2">
    <source>
        <dbReference type="SAM" id="Phobius"/>
    </source>
</evidence>
<accession>A0A1G6WIU8</accession>
<protein>
    <submittedName>
        <fullName evidence="3">Uncharacterized protein</fullName>
    </submittedName>
</protein>
<dbReference type="EMBL" id="FNAC01000044">
    <property type="protein sequence ID" value="SDD64986.1"/>
    <property type="molecule type" value="Genomic_DNA"/>
</dbReference>
<dbReference type="RefSeq" id="WP_087940939.1">
    <property type="nucleotide sequence ID" value="NZ_FNAC01000044.1"/>
</dbReference>
<keyword evidence="2" id="KW-0812">Transmembrane</keyword>
<keyword evidence="2" id="KW-1133">Transmembrane helix</keyword>
<feature type="compositionally biased region" description="Basic and acidic residues" evidence="1">
    <location>
        <begin position="257"/>
        <end position="285"/>
    </location>
</feature>
<sequence>MKVLYAFFALLIFTYQTFGQSDKSFEFESFEVCIRAVYAFMQDFEDAKGLSEIEKQGKALASEFINNLNNEDSISLKQQEFEEILTNNGWGENGKKLYQKLLAERDKEIESGQNILRMLSNSKNQASANNEFGKNIISYSHWNALNEEFGDVEQIEAKKVQDTPISNEEPLSKIEEKKNEPLSILIWFGIAVLTLILGVIIGVFLAKARFSEDLKLAKANPQIRKKLKSLETEKVRLLQRISTLESEKNELERRSFDLNADKQKRNEAKTESKASLEIEKQKTTDSDAPNIPDQDSNQNTISLYFQYPEINGSFQKNHGAPIMGNNSYFEIVYKEDHSEGELKFVADRNFYGKILSIRDTSLGPVSEIENLGGVDRPSNISVLENGIVEVKEDRFVIKEGHKLKIKIS</sequence>
<evidence type="ECO:0000313" key="3">
    <source>
        <dbReference type="EMBL" id="SDD64986.1"/>
    </source>
</evidence>
<organism evidence="3 4">
    <name type="scientific">Algoriphagus faecimaris</name>
    <dbReference type="NCBI Taxonomy" id="686796"/>
    <lineage>
        <taxon>Bacteria</taxon>
        <taxon>Pseudomonadati</taxon>
        <taxon>Bacteroidota</taxon>
        <taxon>Cytophagia</taxon>
        <taxon>Cytophagales</taxon>
        <taxon>Cyclobacteriaceae</taxon>
        <taxon>Algoriphagus</taxon>
    </lineage>
</organism>
<dbReference type="Proteomes" id="UP000199060">
    <property type="component" value="Unassembled WGS sequence"/>
</dbReference>